<reference evidence="2" key="1">
    <citation type="submission" date="2021-04" db="EMBL/GenBank/DDBJ databases">
        <title>First draft genome resource for Brassicaceae pathogens Fusarium oxysporum f. sp. raphani and Fusarium oxysporum f. sp. rapae.</title>
        <authorList>
            <person name="Asai S."/>
        </authorList>
    </citation>
    <scope>NUCLEOTIDE SEQUENCE</scope>
    <source>
        <strain evidence="2">Tf1208</strain>
    </source>
</reference>
<evidence type="ECO:0000313" key="3">
    <source>
        <dbReference type="Proteomes" id="UP000694050"/>
    </source>
</evidence>
<dbReference type="InterPro" id="IPR010730">
    <property type="entry name" value="HET"/>
</dbReference>
<dbReference type="EMBL" id="JAELUQ010000008">
    <property type="protein sequence ID" value="KAG7409425.1"/>
    <property type="molecule type" value="Genomic_DNA"/>
</dbReference>
<name>A0A8J5NXT2_FUSOX</name>
<accession>A0A8J5NXT2</accession>
<dbReference type="PANTHER" id="PTHR33112">
    <property type="entry name" value="DOMAIN PROTEIN, PUTATIVE-RELATED"/>
    <property type="match status" value="1"/>
</dbReference>
<feature type="domain" description="Heterokaryon incompatibility" evidence="1">
    <location>
        <begin position="242"/>
        <end position="311"/>
    </location>
</feature>
<gene>
    <name evidence="2" type="ORF">Forpe1208_v011129</name>
</gene>
<organism evidence="2 3">
    <name type="scientific">Fusarium oxysporum f. sp. rapae</name>
    <dbReference type="NCBI Taxonomy" id="485398"/>
    <lineage>
        <taxon>Eukaryota</taxon>
        <taxon>Fungi</taxon>
        <taxon>Dikarya</taxon>
        <taxon>Ascomycota</taxon>
        <taxon>Pezizomycotina</taxon>
        <taxon>Sordariomycetes</taxon>
        <taxon>Hypocreomycetidae</taxon>
        <taxon>Hypocreales</taxon>
        <taxon>Nectriaceae</taxon>
        <taxon>Fusarium</taxon>
        <taxon>Fusarium oxysporum species complex</taxon>
    </lineage>
</organism>
<comment type="caution">
    <text evidence="2">The sequence shown here is derived from an EMBL/GenBank/DDBJ whole genome shotgun (WGS) entry which is preliminary data.</text>
</comment>
<dbReference type="Pfam" id="PF06985">
    <property type="entry name" value="HET"/>
    <property type="match status" value="1"/>
</dbReference>
<evidence type="ECO:0000313" key="2">
    <source>
        <dbReference type="EMBL" id="KAG7409425.1"/>
    </source>
</evidence>
<dbReference type="AlphaFoldDB" id="A0A8J5NXT2"/>
<dbReference type="Proteomes" id="UP000694050">
    <property type="component" value="Unassembled WGS sequence"/>
</dbReference>
<evidence type="ECO:0000259" key="1">
    <source>
        <dbReference type="Pfam" id="PF06985"/>
    </source>
</evidence>
<dbReference type="PANTHER" id="PTHR33112:SF16">
    <property type="entry name" value="HETEROKARYON INCOMPATIBILITY DOMAIN-CONTAINING PROTEIN"/>
    <property type="match status" value="1"/>
</dbReference>
<sequence>MTELQDKNSNSSLCNICCGADFPGMFTGRDSHDGFNCYRADLSFEKQVREPGHTFNECKVMCLLRVDLPSDTVVSADNTQLKLFTAPEPLPDAREDDMVIAVVEILTGMFHGVFTQCIGFHNDTYCDPSHESLMVRGLQLCAPERSRGPQWKRAYEEMEQAKDALGWGPDKELNMPFTKCFGGRLVSRDIDFGHCKGWLGLCGDQHKECREHKPLGMIARPNRLIDVHNNCIVSGLSSLDGYAALSYVWGGGILGTQLKTTNELMLRQPESLSAPSIVLCGTITDAMEFCRRIGLRLLWVDQLCIPQRQDSIDPEIH</sequence>
<protein>
    <recommendedName>
        <fullName evidence="1">Heterokaryon incompatibility domain-containing protein</fullName>
    </recommendedName>
</protein>
<proteinExistence type="predicted"/>